<name>A0A1F5FTI9_9BACT</name>
<feature type="transmembrane region" description="Helical" evidence="1">
    <location>
        <begin position="54"/>
        <end position="71"/>
    </location>
</feature>
<accession>A0A1F5FTI9</accession>
<keyword evidence="1" id="KW-0472">Membrane</keyword>
<comment type="caution">
    <text evidence="2">The sequence shown here is derived from an EMBL/GenBank/DDBJ whole genome shotgun (WGS) entry which is preliminary data.</text>
</comment>
<gene>
    <name evidence="2" type="ORF">A2572_03585</name>
</gene>
<proteinExistence type="predicted"/>
<keyword evidence="1" id="KW-1133">Transmembrane helix</keyword>
<feature type="transmembrane region" description="Helical" evidence="1">
    <location>
        <begin position="32"/>
        <end position="48"/>
    </location>
</feature>
<dbReference type="Proteomes" id="UP000179237">
    <property type="component" value="Unassembled WGS sequence"/>
</dbReference>
<organism evidence="2 3">
    <name type="scientific">Candidatus Collierbacteria bacterium RIFOXYD1_FULL_40_9</name>
    <dbReference type="NCBI Taxonomy" id="1817731"/>
    <lineage>
        <taxon>Bacteria</taxon>
        <taxon>Candidatus Collieribacteriota</taxon>
    </lineage>
</organism>
<keyword evidence="1" id="KW-0812">Transmembrane</keyword>
<dbReference type="EMBL" id="MFAQ01000035">
    <property type="protein sequence ID" value="OGD82928.1"/>
    <property type="molecule type" value="Genomic_DNA"/>
</dbReference>
<dbReference type="AlphaFoldDB" id="A0A1F5FTI9"/>
<protein>
    <submittedName>
        <fullName evidence="2">Uncharacterized protein</fullName>
    </submittedName>
</protein>
<reference evidence="2 3" key="1">
    <citation type="journal article" date="2016" name="Nat. Commun.">
        <title>Thousands of microbial genomes shed light on interconnected biogeochemical processes in an aquifer system.</title>
        <authorList>
            <person name="Anantharaman K."/>
            <person name="Brown C.T."/>
            <person name="Hug L.A."/>
            <person name="Sharon I."/>
            <person name="Castelle C.J."/>
            <person name="Probst A.J."/>
            <person name="Thomas B.C."/>
            <person name="Singh A."/>
            <person name="Wilkins M.J."/>
            <person name="Karaoz U."/>
            <person name="Brodie E.L."/>
            <person name="Williams K.H."/>
            <person name="Hubbard S.S."/>
            <person name="Banfield J.F."/>
        </authorList>
    </citation>
    <scope>NUCLEOTIDE SEQUENCE [LARGE SCALE GENOMIC DNA]</scope>
</reference>
<evidence type="ECO:0000313" key="3">
    <source>
        <dbReference type="Proteomes" id="UP000179237"/>
    </source>
</evidence>
<evidence type="ECO:0000256" key="1">
    <source>
        <dbReference type="SAM" id="Phobius"/>
    </source>
</evidence>
<evidence type="ECO:0000313" key="2">
    <source>
        <dbReference type="EMBL" id="OGD82928.1"/>
    </source>
</evidence>
<sequence>MKKRFVSFLNNKVVPFLKDLKNSTSEVNKHRLGLLFATVILYVLGMFLENTTGWSRWTFMTILVCVSFILAPHRSYLLTKYIITGNRGH</sequence>